<name>A0A146MCT9_LYGHE</name>
<dbReference type="AlphaFoldDB" id="A0A146MCT9"/>
<reference evidence="2" key="1">
    <citation type="journal article" date="2016" name="Gigascience">
        <title>De novo construction of an expanded transcriptome assembly for the western tarnished plant bug, Lygus hesperus.</title>
        <authorList>
            <person name="Tassone E.E."/>
            <person name="Geib S.M."/>
            <person name="Hall B."/>
            <person name="Fabrick J.A."/>
            <person name="Brent C.S."/>
            <person name="Hull J.J."/>
        </authorList>
    </citation>
    <scope>NUCLEOTIDE SEQUENCE</scope>
</reference>
<feature type="transmembrane region" description="Helical" evidence="1">
    <location>
        <begin position="58"/>
        <end position="77"/>
    </location>
</feature>
<sequence length="106" mass="12080">MDYYEFDVSFSIQLKELAHRVCPQLRVTGPPSGPKQINFCKIIYDKLFFNFSNLSIEYSSRVLLAVGACQIVFGYGLKSTNTMMCRPCKVEIVLCAPFNEPIKPIF</sequence>
<protein>
    <submittedName>
        <fullName evidence="2">Uncharacterized protein</fullName>
    </submittedName>
</protein>
<gene>
    <name evidence="2" type="ORF">g.49972</name>
</gene>
<keyword evidence="1" id="KW-0812">Transmembrane</keyword>
<accession>A0A146MCT9</accession>
<keyword evidence="1" id="KW-1133">Transmembrane helix</keyword>
<proteinExistence type="predicted"/>
<organism evidence="2">
    <name type="scientific">Lygus hesperus</name>
    <name type="common">Western plant bug</name>
    <dbReference type="NCBI Taxonomy" id="30085"/>
    <lineage>
        <taxon>Eukaryota</taxon>
        <taxon>Metazoa</taxon>
        <taxon>Ecdysozoa</taxon>
        <taxon>Arthropoda</taxon>
        <taxon>Hexapoda</taxon>
        <taxon>Insecta</taxon>
        <taxon>Pterygota</taxon>
        <taxon>Neoptera</taxon>
        <taxon>Paraneoptera</taxon>
        <taxon>Hemiptera</taxon>
        <taxon>Heteroptera</taxon>
        <taxon>Panheteroptera</taxon>
        <taxon>Cimicomorpha</taxon>
        <taxon>Miridae</taxon>
        <taxon>Mirini</taxon>
        <taxon>Lygus</taxon>
    </lineage>
</organism>
<evidence type="ECO:0000313" key="2">
    <source>
        <dbReference type="EMBL" id="JAQ16852.1"/>
    </source>
</evidence>
<keyword evidence="1" id="KW-0472">Membrane</keyword>
<evidence type="ECO:0000256" key="1">
    <source>
        <dbReference type="SAM" id="Phobius"/>
    </source>
</evidence>
<dbReference type="EMBL" id="GDHC01001777">
    <property type="protein sequence ID" value="JAQ16852.1"/>
    <property type="molecule type" value="Transcribed_RNA"/>
</dbReference>